<dbReference type="Proteomes" id="UP000000740">
    <property type="component" value="Plasmid pHLAC01"/>
</dbReference>
<geneLocation type="plasmid" evidence="2 3">
    <name>pHLAC01</name>
</geneLocation>
<keyword evidence="2" id="KW-0614">Plasmid</keyword>
<proteinExistence type="predicted"/>
<dbReference type="eggNOG" id="arCOG02320">
    <property type="taxonomic scope" value="Archaea"/>
</dbReference>
<reference evidence="2 3" key="1">
    <citation type="journal article" date="2016" name="Stand. Genomic Sci.">
        <title>Complete genome sequence of the Antarctic Halorubrum lacusprofundi type strain ACAM 34.</title>
        <authorList>
            <person name="Anderson I.J."/>
            <person name="DasSarma P."/>
            <person name="Lucas S."/>
            <person name="Copeland A."/>
            <person name="Lapidus A."/>
            <person name="Del Rio T.G."/>
            <person name="Tice H."/>
            <person name="Dalin E."/>
            <person name="Bruce D.C."/>
            <person name="Goodwin L."/>
            <person name="Pitluck S."/>
            <person name="Sims D."/>
            <person name="Brettin T.S."/>
            <person name="Detter J.C."/>
            <person name="Han C.S."/>
            <person name="Larimer F."/>
            <person name="Hauser L."/>
            <person name="Land M."/>
            <person name="Ivanova N."/>
            <person name="Richardson P."/>
            <person name="Cavicchioli R."/>
            <person name="DasSarma S."/>
            <person name="Woese C.R."/>
            <person name="Kyrpides N.C."/>
        </authorList>
    </citation>
    <scope>NUCLEOTIDE SEQUENCE [LARGE SCALE GENOMIC DNA]</scope>
    <source>
        <strain evidence="3">ATCC 49239 / DSM 5036 / JCM 8891 / ACAM 34</strain>
    </source>
</reference>
<protein>
    <submittedName>
        <fullName evidence="2">CheA signal transduction histidine kinase</fullName>
    </submittedName>
</protein>
<dbReference type="GeneID" id="7402342"/>
<keyword evidence="2" id="KW-0418">Kinase</keyword>
<evidence type="ECO:0000313" key="2">
    <source>
        <dbReference type="EMBL" id="ACM59006.1"/>
    </source>
</evidence>
<sequence>MTDKQVRFEADEELVNNFDSIIDSSRSGALRNCMEASVAHGKLITEVDVSGPDESGESGVTNHDLLVAIQNSGSTRSHNHGGSTSSDESEFSAVTEGVTDEMAMISSNYDADADELPDAMTPDGRDDVLSREALKQWAEWADHSARFVPKLNPDHVDSDHRPQGMTHAVALTRGVLAYREMGAVKGSQLVDVVADDLGWTRNYMESNGFSTEIEEAVVQHPFDDSKYIGDRDTAMDAFTAVGTRINSKIDTIESASSLSTIDSAYTDAVGYAYYLDENGSIDYIGDRFSEMDGDFSPYLANLKQKREQEVSESTVESARLRVDELRRMFSEFDDVDGLHEIRKVMNRISDTADDVRDDLAENTLEDTDVSDILSEIDVVVSEAGVVAGEAAADELRVMTSVVGDADDVEGVEESLSEIVDGGEKAKKMVDSYVDDMADVDVGDVMSEIDAAVSDAAVTAGEAVTAEMREMNTAFNGQKSVAENEDVLDQIEELGETARRLVEENTTYDTDVREVMAGIDDAVSTAEERHSEALEVAVEREVPIAEEKEETWAQRTMRVLEVAEMDDSPMYRDSVNAIVDDYKEFVSDLPDAVKEEASDISLPVSEFHSRRKDLPTASGVSTAVKRAKYSMSIVEIVERLDLDEIEDRDEAYAAVSEMSLDVVPDYYQDGGTIYKAALEQAISRYSKYSAGNVNWMCSHSDLVDDAESIRERVARAVYEYESAVNDEDGEWVIVEETKKSQRDPVPGVLRVDMREYTEFDESLDQRYWSDETDWESRLPDESESESVSAE</sequence>
<keyword evidence="3" id="KW-1185">Reference proteome</keyword>
<feature type="compositionally biased region" description="Basic and acidic residues" evidence="1">
    <location>
        <begin position="769"/>
        <end position="779"/>
    </location>
</feature>
<gene>
    <name evidence="2" type="ordered locus">Hlac_3497</name>
</gene>
<dbReference type="AlphaFoldDB" id="B9LX15"/>
<dbReference type="KEGG" id="hla:Hlac_3497"/>
<accession>B9LX15</accession>
<organism evidence="2 3">
    <name type="scientific">Halorubrum lacusprofundi (strain ATCC 49239 / DSM 5036 / JCM 8891 / ACAM 34)</name>
    <dbReference type="NCBI Taxonomy" id="416348"/>
    <lineage>
        <taxon>Archaea</taxon>
        <taxon>Methanobacteriati</taxon>
        <taxon>Methanobacteriota</taxon>
        <taxon>Stenosarchaea group</taxon>
        <taxon>Halobacteria</taxon>
        <taxon>Halobacteriales</taxon>
        <taxon>Haloferacaceae</taxon>
        <taxon>Halorubrum</taxon>
    </lineage>
</organism>
<evidence type="ECO:0000313" key="3">
    <source>
        <dbReference type="Proteomes" id="UP000000740"/>
    </source>
</evidence>
<name>B9LX15_HALLT</name>
<dbReference type="GO" id="GO:0016301">
    <property type="term" value="F:kinase activity"/>
    <property type="evidence" value="ECO:0007669"/>
    <property type="project" value="UniProtKB-KW"/>
</dbReference>
<keyword evidence="2" id="KW-0808">Transferase</keyword>
<dbReference type="RefSeq" id="WP_012660207.1">
    <property type="nucleotide sequence ID" value="NC_012030.1"/>
</dbReference>
<evidence type="ECO:0000256" key="1">
    <source>
        <dbReference type="SAM" id="MobiDB-lite"/>
    </source>
</evidence>
<dbReference type="HOGENOM" id="CLU_355501_0_0_2"/>
<feature type="region of interest" description="Disordered" evidence="1">
    <location>
        <begin position="769"/>
        <end position="789"/>
    </location>
</feature>
<dbReference type="EMBL" id="CP001367">
    <property type="protein sequence ID" value="ACM59006.1"/>
    <property type="molecule type" value="Genomic_DNA"/>
</dbReference>